<organism evidence="1 2">
    <name type="scientific">Salegentibacter holothuriorum</name>
    <dbReference type="NCBI Taxonomy" id="241145"/>
    <lineage>
        <taxon>Bacteria</taxon>
        <taxon>Pseudomonadati</taxon>
        <taxon>Bacteroidota</taxon>
        <taxon>Flavobacteriia</taxon>
        <taxon>Flavobacteriales</taxon>
        <taxon>Flavobacteriaceae</taxon>
        <taxon>Salegentibacter</taxon>
    </lineage>
</organism>
<protein>
    <submittedName>
        <fullName evidence="1">Uncharacterized protein</fullName>
    </submittedName>
</protein>
<reference evidence="2" key="1">
    <citation type="submission" date="2017-02" db="EMBL/GenBank/DDBJ databases">
        <authorList>
            <person name="Varghese N."/>
            <person name="Submissions S."/>
        </authorList>
    </citation>
    <scope>NUCLEOTIDE SEQUENCE [LARGE SCALE GENOMIC DNA]</scope>
    <source>
        <strain evidence="2">DSM 23405</strain>
    </source>
</reference>
<gene>
    <name evidence="1" type="ORF">SAMN05660776_0971</name>
</gene>
<dbReference type="Proteomes" id="UP000190230">
    <property type="component" value="Unassembled WGS sequence"/>
</dbReference>
<dbReference type="AlphaFoldDB" id="A0A1T5AYD1"/>
<evidence type="ECO:0000313" key="1">
    <source>
        <dbReference type="EMBL" id="SKB39992.1"/>
    </source>
</evidence>
<proteinExistence type="predicted"/>
<name>A0A1T5AYD1_9FLAO</name>
<evidence type="ECO:0000313" key="2">
    <source>
        <dbReference type="Proteomes" id="UP000190230"/>
    </source>
</evidence>
<dbReference type="EMBL" id="FUYY01000001">
    <property type="protein sequence ID" value="SKB39992.1"/>
    <property type="molecule type" value="Genomic_DNA"/>
</dbReference>
<accession>A0A1T5AYD1</accession>
<keyword evidence="2" id="KW-1185">Reference proteome</keyword>
<dbReference type="STRING" id="241145.SAMN05660776_0971"/>
<sequence length="57" mass="6486">MLRAFPQNQKNISKKCLVELSQDSLGFKTKLFKDILITPGDLIFEYSECLCTKVAAF</sequence>